<feature type="domain" description="Mce/MlaD" evidence="8">
    <location>
        <begin position="46"/>
        <end position="137"/>
    </location>
</feature>
<dbReference type="InterPro" id="IPR003399">
    <property type="entry name" value="Mce/MlaD"/>
</dbReference>
<dbReference type="RefSeq" id="WP_343893287.1">
    <property type="nucleotide sequence ID" value="NZ_BAAAFZ010000004.1"/>
</dbReference>
<reference evidence="9 10" key="1">
    <citation type="journal article" date="2019" name="Int. J. Syst. Evol. Microbiol.">
        <title>The Global Catalogue of Microorganisms (GCM) 10K type strain sequencing project: providing services to taxonomists for standard genome sequencing and annotation.</title>
        <authorList>
            <consortium name="The Broad Institute Genomics Platform"/>
            <consortium name="The Broad Institute Genome Sequencing Center for Infectious Disease"/>
            <person name="Wu L."/>
            <person name="Ma J."/>
        </authorList>
    </citation>
    <scope>NUCLEOTIDE SEQUENCE [LARGE SCALE GENOMIC DNA]</scope>
    <source>
        <strain evidence="9 10">JCM 9933</strain>
    </source>
</reference>
<keyword evidence="3" id="KW-0997">Cell inner membrane</keyword>
<evidence type="ECO:0000313" key="10">
    <source>
        <dbReference type="Proteomes" id="UP001501588"/>
    </source>
</evidence>
<sequence>MSRTPEAAEAEEARVRGRRFSFVWLVPVAAAALAAYLFYTTYASRGPLVTVTLDDAGGLTAGQTPVRYKAVQVGTVEGIRLSDDLSKVQADVRMAKQVGGRLTDGARFWVVRPRLAAGSVSGLETIVSGAYIEFDPGDPAARGRRDFTALADPPGVRSDEPGRVFALRAEALGSLGRGSPVFFRDVAVGEVLGFDPPGLDGSVKLRVFVRAPYEGYVREGSRFWNASGVGVAFGPDGLKLELASLRAILAGGVAFDTPPALRDQPPAPEGEVFPLYESRDAADAATSSDRLDFLVYFDGSVRGLSAGSPVELRGLRIGSVTRVQLEYDARAETFRVPVRIAVEPSLISFPAGRPQGEVRDLAERMAARGMRAQLRGGNPLTGQMAVALDAVPDAPPAEVREEGGEIVLPSLDGGGDVVSAVGAIAAKLERFPMEEIGRNLNGVLAAVNGLAGGPELRDAVGALSETLGEARDLVRKADGGVAPLLGQLPAIAGNLDRAIGRANATLSSIERGYGKDSDVNRQAERLLGQATDMARSIRLLADFLGRQPEALIRGRAGGGALAR</sequence>
<evidence type="ECO:0000256" key="4">
    <source>
        <dbReference type="ARBA" id="ARBA00022692"/>
    </source>
</evidence>
<dbReference type="PANTHER" id="PTHR30462:SF0">
    <property type="entry name" value="INTERMEMBRANE TRANSPORT PROTEIN YEBT"/>
    <property type="match status" value="1"/>
</dbReference>
<dbReference type="InterPro" id="IPR051800">
    <property type="entry name" value="PqiA-PqiB_transport"/>
</dbReference>
<evidence type="ECO:0000256" key="6">
    <source>
        <dbReference type="ARBA" id="ARBA00023136"/>
    </source>
</evidence>
<comment type="subcellular location">
    <subcellularLocation>
        <location evidence="1">Cell inner membrane</location>
    </subcellularLocation>
</comment>
<evidence type="ECO:0000259" key="8">
    <source>
        <dbReference type="Pfam" id="PF02470"/>
    </source>
</evidence>
<gene>
    <name evidence="9" type="ORF">GCM10009416_02270</name>
</gene>
<proteinExistence type="predicted"/>
<keyword evidence="5 7" id="KW-1133">Transmembrane helix</keyword>
<keyword evidence="10" id="KW-1185">Reference proteome</keyword>
<keyword evidence="4 7" id="KW-0812">Transmembrane</keyword>
<dbReference type="EMBL" id="BAAAFZ010000004">
    <property type="protein sequence ID" value="GAA0567766.1"/>
    <property type="molecule type" value="Genomic_DNA"/>
</dbReference>
<feature type="transmembrane region" description="Helical" evidence="7">
    <location>
        <begin position="20"/>
        <end position="39"/>
    </location>
</feature>
<keyword evidence="2" id="KW-1003">Cell membrane</keyword>
<feature type="domain" description="Mce/MlaD" evidence="8">
    <location>
        <begin position="295"/>
        <end position="389"/>
    </location>
</feature>
<dbReference type="PANTHER" id="PTHR30462">
    <property type="entry name" value="INTERMEMBRANE TRANSPORT PROTEIN PQIB-RELATED"/>
    <property type="match status" value="1"/>
</dbReference>
<name>A0ABN1EJ82_9PROT</name>
<evidence type="ECO:0000256" key="2">
    <source>
        <dbReference type="ARBA" id="ARBA00022475"/>
    </source>
</evidence>
<evidence type="ECO:0000256" key="3">
    <source>
        <dbReference type="ARBA" id="ARBA00022519"/>
    </source>
</evidence>
<dbReference type="Pfam" id="PF02470">
    <property type="entry name" value="MlaD"/>
    <property type="match status" value="2"/>
</dbReference>
<dbReference type="Proteomes" id="UP001501588">
    <property type="component" value="Unassembled WGS sequence"/>
</dbReference>
<accession>A0ABN1EJ82</accession>
<evidence type="ECO:0000313" key="9">
    <source>
        <dbReference type="EMBL" id="GAA0567766.1"/>
    </source>
</evidence>
<protein>
    <submittedName>
        <fullName evidence="9">MlaD family protein</fullName>
    </submittedName>
</protein>
<comment type="caution">
    <text evidence="9">The sequence shown here is derived from an EMBL/GenBank/DDBJ whole genome shotgun (WGS) entry which is preliminary data.</text>
</comment>
<evidence type="ECO:0000256" key="5">
    <source>
        <dbReference type="ARBA" id="ARBA00022989"/>
    </source>
</evidence>
<evidence type="ECO:0000256" key="1">
    <source>
        <dbReference type="ARBA" id="ARBA00004533"/>
    </source>
</evidence>
<keyword evidence="6 7" id="KW-0472">Membrane</keyword>
<evidence type="ECO:0000256" key="7">
    <source>
        <dbReference type="SAM" id="Phobius"/>
    </source>
</evidence>
<organism evidence="9 10">
    <name type="scientific">Craurococcus roseus</name>
    <dbReference type="NCBI Taxonomy" id="77585"/>
    <lineage>
        <taxon>Bacteria</taxon>
        <taxon>Pseudomonadati</taxon>
        <taxon>Pseudomonadota</taxon>
        <taxon>Alphaproteobacteria</taxon>
        <taxon>Acetobacterales</taxon>
        <taxon>Acetobacteraceae</taxon>
        <taxon>Craurococcus</taxon>
    </lineage>
</organism>